<dbReference type="Proteomes" id="UP001236748">
    <property type="component" value="Chromosome"/>
</dbReference>
<dbReference type="EMBL" id="CP117450">
    <property type="protein sequence ID" value="WLH07254.1"/>
    <property type="molecule type" value="Genomic_DNA"/>
</dbReference>
<proteinExistence type="predicted"/>
<dbReference type="RefSeq" id="WP_098465547.1">
    <property type="nucleotide sequence ID" value="NZ_CP117450.1"/>
</dbReference>
<accession>A0ABY9FVM0</accession>
<organism evidence="1 2">
    <name type="scientific">Pseudomonas lurida</name>
    <dbReference type="NCBI Taxonomy" id="244566"/>
    <lineage>
        <taxon>Bacteria</taxon>
        <taxon>Pseudomonadati</taxon>
        <taxon>Pseudomonadota</taxon>
        <taxon>Gammaproteobacteria</taxon>
        <taxon>Pseudomonadales</taxon>
        <taxon>Pseudomonadaceae</taxon>
        <taxon>Pseudomonas</taxon>
    </lineage>
</organism>
<dbReference type="GeneID" id="99719266"/>
<gene>
    <name evidence="1" type="ORF">PSH67_00925</name>
</gene>
<sequence length="101" mass="11542">MRASVAHKATLHPFSLLQEIGLSQAAMQRLIRFRNKHESLDRAVVVMTWPDGNWGVLAMHTEKLSLVAIEDDQKAAAYEYARSMIEGGYLPLLHLRWEFHA</sequence>
<reference evidence="1 2" key="1">
    <citation type="submission" date="2023-02" db="EMBL/GenBank/DDBJ databases">
        <title>Evolution of Hrp T3SS in non-pathogenic Pseudomonas fluorescens.</title>
        <authorList>
            <person name="Liao K."/>
            <person name="Wei H."/>
            <person name="Gu Y."/>
        </authorList>
    </citation>
    <scope>NUCLEOTIDE SEQUENCE [LARGE SCALE GENOMIC DNA]</scope>
    <source>
        <strain evidence="1 2">FP2043</strain>
    </source>
</reference>
<keyword evidence="2" id="KW-1185">Reference proteome</keyword>
<evidence type="ECO:0000313" key="1">
    <source>
        <dbReference type="EMBL" id="WLH07254.1"/>
    </source>
</evidence>
<protein>
    <submittedName>
        <fullName evidence="1">Uncharacterized protein</fullName>
    </submittedName>
</protein>
<evidence type="ECO:0000313" key="2">
    <source>
        <dbReference type="Proteomes" id="UP001236748"/>
    </source>
</evidence>
<name>A0ABY9FVM0_9PSED</name>